<dbReference type="PANTHER" id="PTHR12357">
    <property type="entry name" value="YTH YT521-B HOMOLOGY DOMAIN-CONTAINING"/>
    <property type="match status" value="1"/>
</dbReference>
<dbReference type="Gene3D" id="3.10.590.10">
    <property type="entry name" value="ph1033 like domains"/>
    <property type="match status" value="1"/>
</dbReference>
<keyword evidence="5" id="KW-1185">Reference proteome</keyword>
<dbReference type="AlphaFoldDB" id="A0AAP0AUK3"/>
<comment type="function">
    <text evidence="1">Specifically recognizes and binds N6-methyladenosine (m6A)-containing RNAs, and regulates mRNA stability. M6A is a modification present at internal sites of mRNAs and some non-coding RNAs and plays a role in mRNA stability and processing.</text>
</comment>
<dbReference type="EMBL" id="JBBWWQ010000020">
    <property type="protein sequence ID" value="KAK8915981.1"/>
    <property type="molecule type" value="Genomic_DNA"/>
</dbReference>
<evidence type="ECO:0000313" key="5">
    <source>
        <dbReference type="Proteomes" id="UP001418222"/>
    </source>
</evidence>
<reference evidence="4 5" key="1">
    <citation type="journal article" date="2022" name="Nat. Plants">
        <title>Genomes of leafy and leafless Platanthera orchids illuminate the evolution of mycoheterotrophy.</title>
        <authorList>
            <person name="Li M.H."/>
            <person name="Liu K.W."/>
            <person name="Li Z."/>
            <person name="Lu H.C."/>
            <person name="Ye Q.L."/>
            <person name="Zhang D."/>
            <person name="Wang J.Y."/>
            <person name="Li Y.F."/>
            <person name="Zhong Z.M."/>
            <person name="Liu X."/>
            <person name="Yu X."/>
            <person name="Liu D.K."/>
            <person name="Tu X.D."/>
            <person name="Liu B."/>
            <person name="Hao Y."/>
            <person name="Liao X.Y."/>
            <person name="Jiang Y.T."/>
            <person name="Sun W.H."/>
            <person name="Chen J."/>
            <person name="Chen Y.Q."/>
            <person name="Ai Y."/>
            <person name="Zhai J.W."/>
            <person name="Wu S.S."/>
            <person name="Zhou Z."/>
            <person name="Hsiao Y.Y."/>
            <person name="Wu W.L."/>
            <person name="Chen Y.Y."/>
            <person name="Lin Y.F."/>
            <person name="Hsu J.L."/>
            <person name="Li C.Y."/>
            <person name="Wang Z.W."/>
            <person name="Zhao X."/>
            <person name="Zhong W.Y."/>
            <person name="Ma X.K."/>
            <person name="Ma L."/>
            <person name="Huang J."/>
            <person name="Chen G.Z."/>
            <person name="Huang M.Z."/>
            <person name="Huang L."/>
            <person name="Peng D.H."/>
            <person name="Luo Y.B."/>
            <person name="Zou S.Q."/>
            <person name="Chen S.P."/>
            <person name="Lan S."/>
            <person name="Tsai W.C."/>
            <person name="Van de Peer Y."/>
            <person name="Liu Z.J."/>
        </authorList>
    </citation>
    <scope>NUCLEOTIDE SEQUENCE [LARGE SCALE GENOMIC DNA]</scope>
    <source>
        <strain evidence="4">Lor287</strain>
    </source>
</reference>
<proteinExistence type="inferred from homology"/>
<keyword evidence="1" id="KW-0694">RNA-binding</keyword>
<dbReference type="GO" id="GO:0005737">
    <property type="term" value="C:cytoplasm"/>
    <property type="evidence" value="ECO:0007669"/>
    <property type="project" value="TreeGrafter"/>
</dbReference>
<dbReference type="Pfam" id="PF04146">
    <property type="entry name" value="YTH"/>
    <property type="match status" value="1"/>
</dbReference>
<evidence type="ECO:0000256" key="2">
    <source>
        <dbReference type="SAM" id="MobiDB-lite"/>
    </source>
</evidence>
<evidence type="ECO:0000259" key="3">
    <source>
        <dbReference type="PROSITE" id="PS50882"/>
    </source>
</evidence>
<dbReference type="PROSITE" id="PS50882">
    <property type="entry name" value="YTH"/>
    <property type="match status" value="1"/>
</dbReference>
<dbReference type="GO" id="GO:0061157">
    <property type="term" value="P:mRNA destabilization"/>
    <property type="evidence" value="ECO:0007669"/>
    <property type="project" value="TreeGrafter"/>
</dbReference>
<dbReference type="GO" id="GO:0003729">
    <property type="term" value="F:mRNA binding"/>
    <property type="evidence" value="ECO:0007669"/>
    <property type="project" value="UniProtKB-UniRule"/>
</dbReference>
<dbReference type="InterPro" id="IPR045168">
    <property type="entry name" value="YTH_prot"/>
</dbReference>
<dbReference type="InterPro" id="IPR007275">
    <property type="entry name" value="YTH_domain"/>
</dbReference>
<feature type="compositionally biased region" description="Polar residues" evidence="2">
    <location>
        <begin position="78"/>
        <end position="89"/>
    </location>
</feature>
<organism evidence="4 5">
    <name type="scientific">Platanthera zijinensis</name>
    <dbReference type="NCBI Taxonomy" id="2320716"/>
    <lineage>
        <taxon>Eukaryota</taxon>
        <taxon>Viridiplantae</taxon>
        <taxon>Streptophyta</taxon>
        <taxon>Embryophyta</taxon>
        <taxon>Tracheophyta</taxon>
        <taxon>Spermatophyta</taxon>
        <taxon>Magnoliopsida</taxon>
        <taxon>Liliopsida</taxon>
        <taxon>Asparagales</taxon>
        <taxon>Orchidaceae</taxon>
        <taxon>Orchidoideae</taxon>
        <taxon>Orchideae</taxon>
        <taxon>Orchidinae</taxon>
        <taxon>Platanthera</taxon>
    </lineage>
</organism>
<sequence length="241" mass="26968">MAKHPPRPACLGADAAIDLSVLPHLPPSGPVVSPKHASPSICLIRHTLSLYPSIKSRHKFNQADLDFLKVSQQQTPFSGLGSSINSHNQGYFHDGRHQHGNNFGSPTHRMINDGHSLITTDQGRRRHRGNASRGPRATQRRTITNEQSLPLDSKNSNTPGVDRELYNMPDFNIDYNDAKFFIIKSYSEENIHKSIKYGVWASTVYGNNKLDSAYCAAKRKVEPCPVFLFFSVILLNPYMCI</sequence>
<feature type="domain" description="YTH" evidence="3">
    <location>
        <begin position="178"/>
        <end position="241"/>
    </location>
</feature>
<feature type="compositionally biased region" description="Polar residues" evidence="2">
    <location>
        <begin position="140"/>
        <end position="159"/>
    </location>
</feature>
<evidence type="ECO:0000256" key="1">
    <source>
        <dbReference type="RuleBase" id="RU369095"/>
    </source>
</evidence>
<dbReference type="GO" id="GO:1990247">
    <property type="term" value="F:N6-methyladenosine-containing RNA reader activity"/>
    <property type="evidence" value="ECO:0007669"/>
    <property type="project" value="UniProtKB-UniRule"/>
</dbReference>
<dbReference type="PANTHER" id="PTHR12357:SF89">
    <property type="entry name" value="YTH DOMAIN-CONTAINING FAMILY PROTEIN"/>
    <property type="match status" value="1"/>
</dbReference>
<name>A0AAP0AUK3_9ASPA</name>
<comment type="similarity">
    <text evidence="1">Belongs to the YTHDF family.</text>
</comment>
<gene>
    <name evidence="4" type="ORF">KSP39_PZI023140</name>
</gene>
<accession>A0AAP0AUK3</accession>
<evidence type="ECO:0000313" key="4">
    <source>
        <dbReference type="EMBL" id="KAK8915981.1"/>
    </source>
</evidence>
<feature type="region of interest" description="Disordered" evidence="2">
    <location>
        <begin position="78"/>
        <end position="161"/>
    </location>
</feature>
<comment type="caution">
    <text evidence="4">The sequence shown here is derived from an EMBL/GenBank/DDBJ whole genome shotgun (WGS) entry which is preliminary data.</text>
</comment>
<protein>
    <recommendedName>
        <fullName evidence="1">YTH domain-containing family protein</fullName>
    </recommendedName>
</protein>
<dbReference type="CDD" id="cd21134">
    <property type="entry name" value="YTH"/>
    <property type="match status" value="1"/>
</dbReference>
<dbReference type="Proteomes" id="UP001418222">
    <property type="component" value="Unassembled WGS sequence"/>
</dbReference>